<dbReference type="Proteomes" id="UP001598130">
    <property type="component" value="Unassembled WGS sequence"/>
</dbReference>
<evidence type="ECO:0008006" key="3">
    <source>
        <dbReference type="Google" id="ProtNLM"/>
    </source>
</evidence>
<accession>A0ABW6CRV8</accession>
<keyword evidence="2" id="KW-1185">Reference proteome</keyword>
<evidence type="ECO:0000313" key="1">
    <source>
        <dbReference type="EMBL" id="MFD3265780.1"/>
    </source>
</evidence>
<protein>
    <recommendedName>
        <fullName evidence="3">STAS domain-containing protein</fullName>
    </recommendedName>
</protein>
<sequence>MFFTGRSCVFSGEPKSIERITAGGAAAALERLAGTDLVERGCVTIISVDAIRQRSGDRWPRKRDAVWAYVGKRFDEHLAYQDIRHRIGETDFLVAVTSEEGVAAQALSLKILEEALLFFLGVADPADMKIRAVSAINGQELACTDIDPAGVTGHRPAPPVELVISASRPTVDPVEERRRNPISFVTASGQNLRIDYSLEEAVSLRHKVTAALRIEPTVTHIASGRSIPARAFAKLSDDDIAFIDRASLDYAALFVGPEDRPQPLILPLSFRTLSTRKGRQALISAEGLPPQRVKVGVMVELIDVDRGTPEARLLEVTGLVGQLCKGVLVRLQPGRDAVGPVKGARLQGLTVAAVDLGGTDSQVASHMLNLASQARGRTPVLMIHGLPSEGYLDVAQVAGFTHASLRVTQQLQALEQPAA</sequence>
<evidence type="ECO:0000313" key="2">
    <source>
        <dbReference type="Proteomes" id="UP001598130"/>
    </source>
</evidence>
<dbReference type="RefSeq" id="WP_377371152.1">
    <property type="nucleotide sequence ID" value="NZ_JAOTJD010000039.1"/>
</dbReference>
<name>A0ABW6CRV8_9CAUL</name>
<organism evidence="1 2">
    <name type="scientific">Phenylobacterium ferrooxidans</name>
    <dbReference type="NCBI Taxonomy" id="2982689"/>
    <lineage>
        <taxon>Bacteria</taxon>
        <taxon>Pseudomonadati</taxon>
        <taxon>Pseudomonadota</taxon>
        <taxon>Alphaproteobacteria</taxon>
        <taxon>Caulobacterales</taxon>
        <taxon>Caulobacteraceae</taxon>
        <taxon>Phenylobacterium</taxon>
    </lineage>
</organism>
<proteinExistence type="predicted"/>
<reference evidence="1 2" key="1">
    <citation type="submission" date="2022-09" db="EMBL/GenBank/DDBJ databases">
        <title>New species of Phenylobacterium.</title>
        <authorList>
            <person name="Mieszkin S."/>
        </authorList>
    </citation>
    <scope>NUCLEOTIDE SEQUENCE [LARGE SCALE GENOMIC DNA]</scope>
    <source>
        <strain evidence="1 2">HK31-G</strain>
    </source>
</reference>
<dbReference type="EMBL" id="JAOTJD010000039">
    <property type="protein sequence ID" value="MFD3265780.1"/>
    <property type="molecule type" value="Genomic_DNA"/>
</dbReference>
<gene>
    <name evidence="1" type="ORF">OCL97_17635</name>
</gene>
<comment type="caution">
    <text evidence="1">The sequence shown here is derived from an EMBL/GenBank/DDBJ whole genome shotgun (WGS) entry which is preliminary data.</text>
</comment>